<comment type="caution">
    <text evidence="2">The sequence shown here is derived from an EMBL/GenBank/DDBJ whole genome shotgun (WGS) entry which is preliminary data.</text>
</comment>
<sequence length="171" mass="18875">MAAKGTLNAAQEANEQAKRDSIEQTRPYVYAEIVGSLAGSPSWDLRITNMGNSAARGLTLEYDAWPETLDDIASKTKEMFETPRTLPPRASIRVYWRLEANGRFEDGTTEAGLPRHGTITASYTSDDPSRPTYTDSFDVLIDVSGYMPVPEDGYTADRLPDGPIKTFYNLG</sequence>
<gene>
    <name evidence="2" type="ORF">VV01_21940</name>
</gene>
<reference evidence="3" key="1">
    <citation type="submission" date="2015-03" db="EMBL/GenBank/DDBJ databases">
        <title>Luteipulveratus halotolerans sp. nov., a novel actinobacterium (Dermacoccaceae) from Sarawak, Malaysia.</title>
        <authorList>
            <person name="Juboi H."/>
            <person name="Basik A."/>
            <person name="Shamsul S.S."/>
            <person name="Arnold P."/>
            <person name="Schmitt E.K."/>
            <person name="Sanglier J.-J."/>
            <person name="Yeo T."/>
        </authorList>
    </citation>
    <scope>NUCLEOTIDE SEQUENCE [LARGE SCALE GENOMIC DNA]</scope>
    <source>
        <strain evidence="3">C296001</strain>
    </source>
</reference>
<feature type="region of interest" description="Disordered" evidence="1">
    <location>
        <begin position="1"/>
        <end position="21"/>
    </location>
</feature>
<proteinExistence type="predicted"/>
<evidence type="ECO:0000313" key="3">
    <source>
        <dbReference type="Proteomes" id="UP000037397"/>
    </source>
</evidence>
<dbReference type="EMBL" id="LAIR01000003">
    <property type="protein sequence ID" value="KNX35961.1"/>
    <property type="molecule type" value="Genomic_DNA"/>
</dbReference>
<dbReference type="OrthoDB" id="5113443at2"/>
<keyword evidence="3" id="KW-1185">Reference proteome</keyword>
<organism evidence="2 3">
    <name type="scientific">Luteipulveratus halotolerans</name>
    <dbReference type="NCBI Taxonomy" id="1631356"/>
    <lineage>
        <taxon>Bacteria</taxon>
        <taxon>Bacillati</taxon>
        <taxon>Actinomycetota</taxon>
        <taxon>Actinomycetes</taxon>
        <taxon>Micrococcales</taxon>
        <taxon>Dermacoccaceae</taxon>
        <taxon>Luteipulveratus</taxon>
    </lineage>
</organism>
<protein>
    <submittedName>
        <fullName evidence="2">Uncharacterized protein</fullName>
    </submittedName>
</protein>
<dbReference type="AlphaFoldDB" id="A0A0L6CDM6"/>
<evidence type="ECO:0000256" key="1">
    <source>
        <dbReference type="SAM" id="MobiDB-lite"/>
    </source>
</evidence>
<dbReference type="Proteomes" id="UP000037397">
    <property type="component" value="Unassembled WGS sequence"/>
</dbReference>
<name>A0A0L6CDM6_9MICO</name>
<evidence type="ECO:0000313" key="2">
    <source>
        <dbReference type="EMBL" id="KNX35961.1"/>
    </source>
</evidence>
<accession>A0A0L6CDM6</accession>